<dbReference type="Pfam" id="PF00646">
    <property type="entry name" value="F-box"/>
    <property type="match status" value="1"/>
</dbReference>
<feature type="domain" description="F-box" evidence="1">
    <location>
        <begin position="21"/>
        <end position="59"/>
    </location>
</feature>
<dbReference type="HOGENOM" id="CLU_116497_0_0_1"/>
<reference evidence="3" key="2">
    <citation type="submission" date="2013-12" db="EMBL/GenBank/DDBJ databases">
        <authorList>
            <person name="Yu Y."/>
            <person name="Lee S."/>
            <person name="de Baynast K."/>
            <person name="Wissotski M."/>
            <person name="Liu L."/>
            <person name="Talag J."/>
            <person name="Goicoechea J."/>
            <person name="Angelova A."/>
            <person name="Jetty R."/>
            <person name="Kudrna D."/>
            <person name="Golser W."/>
            <person name="Rivera L."/>
            <person name="Zhang J."/>
            <person name="Wing R."/>
        </authorList>
    </citation>
    <scope>NUCLEOTIDE SEQUENCE</scope>
</reference>
<name>A0A0D9WR69_9ORYZ</name>
<proteinExistence type="predicted"/>
<dbReference type="PANTHER" id="PTHR34223:SF51">
    <property type="entry name" value="OS06G0556300 PROTEIN"/>
    <property type="match status" value="1"/>
</dbReference>
<dbReference type="SUPFAM" id="SSF81383">
    <property type="entry name" value="F-box domain"/>
    <property type="match status" value="1"/>
</dbReference>
<sequence length="129" mass="14863">MAERKKLKASATTDDDGEDRISALPDALLQHALSFLPSHDAVCTCVLARHWRHQWESVPALRISVFPGCRGAQHLNDFVNHLLILRNRSPLDQYNIECYDYGDSFKVFRNIGLWIWYVVVLCKVRALRV</sequence>
<dbReference type="CDD" id="cd22160">
    <property type="entry name" value="F-box_AtFBL13-like"/>
    <property type="match status" value="1"/>
</dbReference>
<dbReference type="InterPro" id="IPR053781">
    <property type="entry name" value="F-box_AtFBL13-like"/>
</dbReference>
<reference evidence="2 3" key="1">
    <citation type="submission" date="2012-08" db="EMBL/GenBank/DDBJ databases">
        <title>Oryza genome evolution.</title>
        <authorList>
            <person name="Wing R.A."/>
        </authorList>
    </citation>
    <scope>NUCLEOTIDE SEQUENCE</scope>
</reference>
<protein>
    <recommendedName>
        <fullName evidence="1">F-box domain-containing protein</fullName>
    </recommendedName>
</protein>
<evidence type="ECO:0000313" key="3">
    <source>
        <dbReference type="Proteomes" id="UP000032180"/>
    </source>
</evidence>
<dbReference type="Gene3D" id="1.20.1280.50">
    <property type="match status" value="1"/>
</dbReference>
<reference evidence="2" key="3">
    <citation type="submission" date="2015-04" db="UniProtKB">
        <authorList>
            <consortium name="EnsemblPlants"/>
        </authorList>
    </citation>
    <scope>IDENTIFICATION</scope>
</reference>
<accession>A0A0D9WR69</accession>
<keyword evidence="3" id="KW-1185">Reference proteome</keyword>
<dbReference type="PANTHER" id="PTHR34223">
    <property type="entry name" value="OS11G0201299 PROTEIN"/>
    <property type="match status" value="1"/>
</dbReference>
<dbReference type="Proteomes" id="UP000032180">
    <property type="component" value="Chromosome 6"/>
</dbReference>
<dbReference type="InterPro" id="IPR036047">
    <property type="entry name" value="F-box-like_dom_sf"/>
</dbReference>
<dbReference type="AlphaFoldDB" id="A0A0D9WR69"/>
<dbReference type="InterPro" id="IPR053197">
    <property type="entry name" value="F-box_SCFL_complex_component"/>
</dbReference>
<dbReference type="InterPro" id="IPR001810">
    <property type="entry name" value="F-box_dom"/>
</dbReference>
<organism evidence="2 3">
    <name type="scientific">Leersia perrieri</name>
    <dbReference type="NCBI Taxonomy" id="77586"/>
    <lineage>
        <taxon>Eukaryota</taxon>
        <taxon>Viridiplantae</taxon>
        <taxon>Streptophyta</taxon>
        <taxon>Embryophyta</taxon>
        <taxon>Tracheophyta</taxon>
        <taxon>Spermatophyta</taxon>
        <taxon>Magnoliopsida</taxon>
        <taxon>Liliopsida</taxon>
        <taxon>Poales</taxon>
        <taxon>Poaceae</taxon>
        <taxon>BOP clade</taxon>
        <taxon>Oryzoideae</taxon>
        <taxon>Oryzeae</taxon>
        <taxon>Oryzinae</taxon>
        <taxon>Leersia</taxon>
    </lineage>
</organism>
<dbReference type="EnsemblPlants" id="LPERR06G15150.1">
    <property type="protein sequence ID" value="LPERR06G15150.1"/>
    <property type="gene ID" value="LPERR06G15150"/>
</dbReference>
<dbReference type="STRING" id="77586.A0A0D9WR69"/>
<dbReference type="Gramene" id="LPERR06G15150.1">
    <property type="protein sequence ID" value="LPERR06G15150.1"/>
    <property type="gene ID" value="LPERR06G15150"/>
</dbReference>
<evidence type="ECO:0000259" key="1">
    <source>
        <dbReference type="Pfam" id="PF00646"/>
    </source>
</evidence>
<evidence type="ECO:0000313" key="2">
    <source>
        <dbReference type="EnsemblPlants" id="LPERR06G15150.1"/>
    </source>
</evidence>